<protein>
    <submittedName>
        <fullName evidence="2">Uncharacterized protein</fullName>
    </submittedName>
</protein>
<proteinExistence type="predicted"/>
<evidence type="ECO:0000313" key="2">
    <source>
        <dbReference type="EMBL" id="KAL0635397.1"/>
    </source>
</evidence>
<evidence type="ECO:0000256" key="1">
    <source>
        <dbReference type="SAM" id="SignalP"/>
    </source>
</evidence>
<sequence>MKLGIFSITAILTSLVAANPILAPRAPSPSFKLWGQLLGSGSDSLMDYLTILPITEPNKPVYYGFGWYGQGSQPIDLFLREADQPGRALDVRQNGYEMIFQAVPDQFGGTPYCYRPLLINPANTAVVGLESTSKFFLYSGYQFYSGAETDHPDDPNGWQWTTCVRSETMDPKNVKYVEELYFCSSPLPSGCSLGRGPVTLNAEVASDVAVKLAAAVNV</sequence>
<keyword evidence="3" id="KW-1185">Reference proteome</keyword>
<keyword evidence="1" id="KW-0732">Signal</keyword>
<evidence type="ECO:0000313" key="3">
    <source>
        <dbReference type="Proteomes" id="UP001447188"/>
    </source>
</evidence>
<feature type="signal peptide" evidence="1">
    <location>
        <begin position="1"/>
        <end position="18"/>
    </location>
</feature>
<gene>
    <name evidence="2" type="ORF">Q9L58_005605</name>
</gene>
<organism evidence="2 3">
    <name type="scientific">Discina gigas</name>
    <dbReference type="NCBI Taxonomy" id="1032678"/>
    <lineage>
        <taxon>Eukaryota</taxon>
        <taxon>Fungi</taxon>
        <taxon>Dikarya</taxon>
        <taxon>Ascomycota</taxon>
        <taxon>Pezizomycotina</taxon>
        <taxon>Pezizomycetes</taxon>
        <taxon>Pezizales</taxon>
        <taxon>Discinaceae</taxon>
        <taxon>Discina</taxon>
    </lineage>
</organism>
<feature type="chain" id="PRO_5046932620" evidence="1">
    <location>
        <begin position="19"/>
        <end position="218"/>
    </location>
</feature>
<comment type="caution">
    <text evidence="2">The sequence shown here is derived from an EMBL/GenBank/DDBJ whole genome shotgun (WGS) entry which is preliminary data.</text>
</comment>
<accession>A0ABR3GHZ8</accession>
<dbReference type="EMBL" id="JBBBZM010000070">
    <property type="protein sequence ID" value="KAL0635397.1"/>
    <property type="molecule type" value="Genomic_DNA"/>
</dbReference>
<name>A0ABR3GHZ8_9PEZI</name>
<dbReference type="Proteomes" id="UP001447188">
    <property type="component" value="Unassembled WGS sequence"/>
</dbReference>
<reference evidence="2 3" key="1">
    <citation type="submission" date="2024-02" db="EMBL/GenBank/DDBJ databases">
        <title>Discinaceae phylogenomics.</title>
        <authorList>
            <person name="Dirks A.C."/>
            <person name="James T.Y."/>
        </authorList>
    </citation>
    <scope>NUCLEOTIDE SEQUENCE [LARGE SCALE GENOMIC DNA]</scope>
    <source>
        <strain evidence="2 3">ACD0624</strain>
    </source>
</reference>